<evidence type="ECO:0000259" key="6">
    <source>
        <dbReference type="PROSITE" id="PS51196"/>
    </source>
</evidence>
<dbReference type="PROSITE" id="PS51196">
    <property type="entry name" value="SECA_MOTOR_DEAD"/>
    <property type="match status" value="1"/>
</dbReference>
<dbReference type="GO" id="GO:0006886">
    <property type="term" value="P:intracellular protein transport"/>
    <property type="evidence" value="ECO:0007669"/>
    <property type="project" value="InterPro"/>
</dbReference>
<dbReference type="Gene3D" id="1.10.287.110">
    <property type="entry name" value="DnaJ domain"/>
    <property type="match status" value="1"/>
</dbReference>
<protein>
    <submittedName>
        <fullName evidence="7">SecA2 protein</fullName>
    </submittedName>
</protein>
<dbReference type="InterPro" id="IPR001623">
    <property type="entry name" value="DnaJ_domain"/>
</dbReference>
<keyword evidence="1" id="KW-0813">Transport</keyword>
<dbReference type="Proteomes" id="UP000604046">
    <property type="component" value="Unassembled WGS sequence"/>
</dbReference>
<feature type="coiled-coil region" evidence="3">
    <location>
        <begin position="307"/>
        <end position="365"/>
    </location>
</feature>
<dbReference type="Pfam" id="PF00092">
    <property type="entry name" value="VWA"/>
    <property type="match status" value="1"/>
</dbReference>
<comment type="caution">
    <text evidence="7">The sequence shown here is derived from an EMBL/GenBank/DDBJ whole genome shotgun (WGS) entry which is preliminary data.</text>
</comment>
<dbReference type="PANTHER" id="PTHR30612">
    <property type="entry name" value="SECA INNER MEMBRANE COMPONENT OF SEC PROTEIN SECRETION SYSTEM"/>
    <property type="match status" value="1"/>
</dbReference>
<keyword evidence="3" id="KW-0175">Coiled coil</keyword>
<feature type="domain" description="SecA family profile" evidence="6">
    <location>
        <begin position="1024"/>
        <end position="1693"/>
    </location>
</feature>
<dbReference type="SMART" id="SM00327">
    <property type="entry name" value="VWA"/>
    <property type="match status" value="1"/>
</dbReference>
<dbReference type="GO" id="GO:0016020">
    <property type="term" value="C:membrane"/>
    <property type="evidence" value="ECO:0007669"/>
    <property type="project" value="InterPro"/>
</dbReference>
<dbReference type="PROSITE" id="PS50076">
    <property type="entry name" value="DNAJ_2"/>
    <property type="match status" value="1"/>
</dbReference>
<dbReference type="GO" id="GO:0006605">
    <property type="term" value="P:protein targeting"/>
    <property type="evidence" value="ECO:0007669"/>
    <property type="project" value="InterPro"/>
</dbReference>
<dbReference type="CDD" id="cd00198">
    <property type="entry name" value="vWFA"/>
    <property type="match status" value="1"/>
</dbReference>
<dbReference type="Gene3D" id="3.40.50.300">
    <property type="entry name" value="P-loop containing nucleotide triphosphate hydrolases"/>
    <property type="match status" value="2"/>
</dbReference>
<reference evidence="7" key="1">
    <citation type="submission" date="2021-02" db="EMBL/GenBank/DDBJ databases">
        <authorList>
            <person name="Dougan E. K."/>
            <person name="Rhodes N."/>
            <person name="Thang M."/>
            <person name="Chan C."/>
        </authorList>
    </citation>
    <scope>NUCLEOTIDE SEQUENCE</scope>
</reference>
<dbReference type="InterPro" id="IPR011115">
    <property type="entry name" value="SecA_DEAD"/>
</dbReference>
<dbReference type="SMART" id="SM00271">
    <property type="entry name" value="DnaJ"/>
    <property type="match status" value="1"/>
</dbReference>
<dbReference type="InterPro" id="IPR036465">
    <property type="entry name" value="vWFA_dom_sf"/>
</dbReference>
<dbReference type="InterPro" id="IPR014018">
    <property type="entry name" value="SecA_motor_DEAD"/>
</dbReference>
<dbReference type="Pfam" id="PF00226">
    <property type="entry name" value="DnaJ"/>
    <property type="match status" value="1"/>
</dbReference>
<organism evidence="7 8">
    <name type="scientific">Symbiodinium natans</name>
    <dbReference type="NCBI Taxonomy" id="878477"/>
    <lineage>
        <taxon>Eukaryota</taxon>
        <taxon>Sar</taxon>
        <taxon>Alveolata</taxon>
        <taxon>Dinophyceae</taxon>
        <taxon>Suessiales</taxon>
        <taxon>Symbiodiniaceae</taxon>
        <taxon>Symbiodinium</taxon>
    </lineage>
</organism>
<dbReference type="SUPFAM" id="SSF46565">
    <property type="entry name" value="Chaperone J-domain"/>
    <property type="match status" value="1"/>
</dbReference>
<feature type="region of interest" description="Disordered" evidence="4">
    <location>
        <begin position="167"/>
        <end position="190"/>
    </location>
</feature>
<dbReference type="OrthoDB" id="416774at2759"/>
<dbReference type="GO" id="GO:0005524">
    <property type="term" value="F:ATP binding"/>
    <property type="evidence" value="ECO:0007669"/>
    <property type="project" value="InterPro"/>
</dbReference>
<evidence type="ECO:0000256" key="2">
    <source>
        <dbReference type="ARBA" id="ARBA00023010"/>
    </source>
</evidence>
<dbReference type="PANTHER" id="PTHR30612:SF0">
    <property type="entry name" value="CHLOROPLAST PROTEIN-TRANSPORTING ATPASE"/>
    <property type="match status" value="1"/>
</dbReference>
<keyword evidence="8" id="KW-1185">Reference proteome</keyword>
<dbReference type="InterPro" id="IPR000185">
    <property type="entry name" value="SecA"/>
</dbReference>
<name>A0A812MBF6_9DINO</name>
<dbReference type="EMBL" id="CAJNDS010001324">
    <property type="protein sequence ID" value="CAE7255310.1"/>
    <property type="molecule type" value="Genomic_DNA"/>
</dbReference>
<gene>
    <name evidence="7" type="primary">secA2</name>
    <name evidence="7" type="ORF">SNAT2548_LOCUS12980</name>
</gene>
<sequence>MEMESILQAAAELPFLSLLKQLDDEAQGILLRAKKLSSTIDDHKKQSGCYVAKDRVLCALEHWHDQGLHCLMKALPSLADLSQKVRQELLDETMRLQSMIIDPSKRAAAVKELDELKAVQELESSVFDHAKIEIIKLSELATMRNAEDDKAIMLVVDQFNFEGVKPLLGPPPEEASAKSKGGKPKAPKSASATFLHRLGLIERSVRTKINIASQSVSDANKFVVEIQLLQHAEQHVGGLLAQYKELDLQAEIRGLRGKAQQSVKDLSKKLEDSTKNRNYELCLDLSEKLAALCTEWKTGAILDESSLRHANQQVEKARRAVKNVESLAHTFLKGLARLDARKGSAQELSLELHKLQASERQELQEVYVSTRAMLDTELKKFLASVKDEVSASGCHRLGIEALSFLKTQLDTGFGDFFSDARRAVSDELCSLEDKASQHEELVASTMLCSEQQILLQRCNLERARDAAKNSYWWSYWYKTRYAQQQSVLEQIVESRVHEARHELREKSYEVLGRQVVGLQRLQQHMQDHLTSGARVLLHNFLKEISHHVSAKLKLVVDGLKQAGMSAETLGSFLDMTCHLSIIPEIKTHLPEFHKSLQVFAEEEMRKFDRAVDEVAAKEAVMAATDLKALVGVMTTKFVRYRQLLLEFGELCEEAKVSLQALDDLQEQRLGGQRLASIGQHFAILGVSLDATPEQIKRAFQTKIRLYHPDKQQGQRRSQLNMEDVEATRVTRQLTEAKEKLADRKAVNDFHASLSGLFAGRLKSMQGAAHSEVECMLSEQRYVPLKKFIASLSEIDAHAAQAFGLDASRMHADALRAVEAEVGRLKVSIRQLWDQRSLKELNLEWSKVEGLAASGLGGEGLTKTIQEQIETYVEELGKKARSYVEAGQVHANQSKQDFAMHLVLLGRVSSYLTFFKDRAEFQITTALSECEEKPWGAIFLFELGMLLGQGKVGDAREGRISEDDQYVGRVLVTEFKHFKDVHVVMWNRLTSRTHKAVRETLQEMESIALDGSGNREARETPVEALNHGWEEYSTQFDEYLQQWIEGDLDQEQLARAVVQLASGLHPCIGSSWSEEIKQKLPNLLAGIFALFTIIRSGAAYQRHADAASRSTDVCATESPLPDAVNAQELLIKPHSIQILALLRLMGYGSDSQGLDDHVMQIPTGEGKSIALGGGSALLALMGINVRCICYSDYLSQRDWRAFRDVFDALKVDQLIKYSTITTYSEDLIHRKGDIRSLTLDLVGGRPSTAVGSDRLDRPPAKGGNRMAASQSPVPKSAAAGSPQVPDASVGEQSTVAVKATLDSRRSRQFQEVLLVDEVDVFFGQNFYGRTHNQVAVLEAQEVVQLFLEIWGLRDQRDQVGRVLQHVKANPAFKAVLDLLPTFQDLVEAEVVQMCCDLAQFHSNSSNGAEYIFEGNAVGYKILDGIAFDVVQGYQTAFAYLQENARGNLKDSSRTLRENLTLRIPCGRFSYANLSCPKILGVSGTIHELGRYETEIMQKYGISNYTIMPSVYGKKKIKFLGEPDHKPIMITEDGQHFFTIADQVNAVLQAGRAAIVFFKDCDHLAEFEQSAYFGKIVIKSVLRPDSSEKVKDDIVKKAATAGQTTLAPAIFGRGTDFACHDDKLEQAGGVHVIQTFVSEDRSEEIQIQGRTARQGKSGSYTQILSYTEVSSFELDPDQLKSMPFMEQYRALCRARESRQLERGAEKDAALQEAGALDALSHEYFDALLASQREEAKSKLQNLHKSLATAQGMSSGKFHVVCCYDESGSMDGISWQELVHAHRTCMQKLACLGDARVSIVQFDNLAHVVLRMGTPSVAEGMALNMRGGRTHFRPALACAAQMLREGKQHFPNFVPMLIFMSDGVNEDGCCSASIQSIQQEFPDMVLHAIIFRMPDSAVLRDMVDAATEGHFHVSADGVELAETFQSIASSLEFTGKR</sequence>
<evidence type="ECO:0000256" key="1">
    <source>
        <dbReference type="ARBA" id="ARBA00022927"/>
    </source>
</evidence>
<dbReference type="SUPFAM" id="SSF53300">
    <property type="entry name" value="vWA-like"/>
    <property type="match status" value="1"/>
</dbReference>
<dbReference type="InterPro" id="IPR027417">
    <property type="entry name" value="P-loop_NTPase"/>
</dbReference>
<keyword evidence="2" id="KW-0811">Translocation</keyword>
<dbReference type="GO" id="GO:0017038">
    <property type="term" value="P:protein import"/>
    <property type="evidence" value="ECO:0007669"/>
    <property type="project" value="InterPro"/>
</dbReference>
<accession>A0A812MBF6</accession>
<evidence type="ECO:0000256" key="4">
    <source>
        <dbReference type="SAM" id="MobiDB-lite"/>
    </source>
</evidence>
<keyword evidence="1" id="KW-0653">Protein transport</keyword>
<dbReference type="PRINTS" id="PR00625">
    <property type="entry name" value="JDOMAIN"/>
</dbReference>
<evidence type="ECO:0000313" key="8">
    <source>
        <dbReference type="Proteomes" id="UP000604046"/>
    </source>
</evidence>
<dbReference type="CDD" id="cd06257">
    <property type="entry name" value="DnaJ"/>
    <property type="match status" value="1"/>
</dbReference>
<feature type="domain" description="J" evidence="5">
    <location>
        <begin position="679"/>
        <end position="745"/>
    </location>
</feature>
<feature type="region of interest" description="Disordered" evidence="4">
    <location>
        <begin position="1246"/>
        <end position="1290"/>
    </location>
</feature>
<evidence type="ECO:0000256" key="3">
    <source>
        <dbReference type="SAM" id="Coils"/>
    </source>
</evidence>
<evidence type="ECO:0000313" key="7">
    <source>
        <dbReference type="EMBL" id="CAE7255310.1"/>
    </source>
</evidence>
<evidence type="ECO:0000259" key="5">
    <source>
        <dbReference type="PROSITE" id="PS50076"/>
    </source>
</evidence>
<proteinExistence type="predicted"/>
<dbReference type="InterPro" id="IPR036869">
    <property type="entry name" value="J_dom_sf"/>
</dbReference>
<dbReference type="Pfam" id="PF07517">
    <property type="entry name" value="SecA_DEAD"/>
    <property type="match status" value="1"/>
</dbReference>
<dbReference type="InterPro" id="IPR002035">
    <property type="entry name" value="VWF_A"/>
</dbReference>
<dbReference type="SUPFAM" id="SSF52540">
    <property type="entry name" value="P-loop containing nucleoside triphosphate hydrolases"/>
    <property type="match status" value="2"/>
</dbReference>
<dbReference type="Gene3D" id="3.40.50.410">
    <property type="entry name" value="von Willebrand factor, type A domain"/>
    <property type="match status" value="1"/>
</dbReference>